<dbReference type="GO" id="GO:0016829">
    <property type="term" value="F:lyase activity"/>
    <property type="evidence" value="ECO:0007669"/>
    <property type="project" value="UniProtKB-KW"/>
</dbReference>
<proteinExistence type="predicted"/>
<organism evidence="2 3">
    <name type="scientific">Microbaculum marinum</name>
    <dbReference type="NCBI Taxonomy" id="1764581"/>
    <lineage>
        <taxon>Bacteria</taxon>
        <taxon>Pseudomonadati</taxon>
        <taxon>Pseudomonadota</taxon>
        <taxon>Alphaproteobacteria</taxon>
        <taxon>Hyphomicrobiales</taxon>
        <taxon>Tepidamorphaceae</taxon>
        <taxon>Microbaculum</taxon>
    </lineage>
</organism>
<evidence type="ECO:0000259" key="1">
    <source>
        <dbReference type="Pfam" id="PF01965"/>
    </source>
</evidence>
<sequence>MSTSPRVVGAVVFPGFELLDLYGPLEIYAMMSDRFEIRMIGETGAPVAARGGPATLVDDAIATGAADRAYDILLVPGGFGTRREVDNPVLTGWLAEAAARAELVTSVCTGAALLARAGLLDGRGATTNKMSWDWATAHGPAARWQRQARWVEDGNVITSAGVSAGIDMTLAVIARLIDRETAEAVARAAEYVWWREADRDAFG</sequence>
<evidence type="ECO:0000313" key="2">
    <source>
        <dbReference type="EMBL" id="MEJ8571135.1"/>
    </source>
</evidence>
<keyword evidence="3" id="KW-1185">Reference proteome</keyword>
<keyword evidence="2" id="KW-0456">Lyase</keyword>
<dbReference type="AlphaFoldDB" id="A0AAW9RGU3"/>
<dbReference type="PANTHER" id="PTHR43130">
    <property type="entry name" value="ARAC-FAMILY TRANSCRIPTIONAL REGULATOR"/>
    <property type="match status" value="1"/>
</dbReference>
<evidence type="ECO:0000313" key="3">
    <source>
        <dbReference type="Proteomes" id="UP001378188"/>
    </source>
</evidence>
<dbReference type="EMBL" id="JAZHOF010000002">
    <property type="protein sequence ID" value="MEJ8571135.1"/>
    <property type="molecule type" value="Genomic_DNA"/>
</dbReference>
<reference evidence="2 3" key="1">
    <citation type="submission" date="2024-02" db="EMBL/GenBank/DDBJ databases">
        <title>Genome analysis and characterization of Microbaculum marinisediminis sp. nov., isolated from marine sediment.</title>
        <authorList>
            <person name="Du Z.-J."/>
            <person name="Ye Y.-Q."/>
            <person name="Zhang Z.-R."/>
            <person name="Yuan S.-M."/>
            <person name="Zhang X.-Y."/>
        </authorList>
    </citation>
    <scope>NUCLEOTIDE SEQUENCE [LARGE SCALE GENOMIC DNA]</scope>
    <source>
        <strain evidence="2 3">SDUM1044001</strain>
    </source>
</reference>
<protein>
    <submittedName>
        <fullName evidence="2">DJ-1/PfpI family protein</fullName>
        <ecNumber evidence="2">4.2.1.-</ecNumber>
    </submittedName>
</protein>
<dbReference type="Gene3D" id="3.40.50.880">
    <property type="match status" value="1"/>
</dbReference>
<dbReference type="InterPro" id="IPR052158">
    <property type="entry name" value="INH-QAR"/>
</dbReference>
<dbReference type="InterPro" id="IPR002818">
    <property type="entry name" value="DJ-1/PfpI"/>
</dbReference>
<dbReference type="RefSeq" id="WP_340328818.1">
    <property type="nucleotide sequence ID" value="NZ_JAZHOF010000002.1"/>
</dbReference>
<gene>
    <name evidence="2" type="ORF">V3328_06605</name>
</gene>
<comment type="caution">
    <text evidence="2">The sequence shown here is derived from an EMBL/GenBank/DDBJ whole genome shotgun (WGS) entry which is preliminary data.</text>
</comment>
<dbReference type="Pfam" id="PF01965">
    <property type="entry name" value="DJ-1_PfpI"/>
    <property type="match status" value="1"/>
</dbReference>
<dbReference type="InterPro" id="IPR029062">
    <property type="entry name" value="Class_I_gatase-like"/>
</dbReference>
<dbReference type="EC" id="4.2.1.-" evidence="2"/>
<accession>A0AAW9RGU3</accession>
<dbReference type="CDD" id="cd03139">
    <property type="entry name" value="GATase1_PfpI_2"/>
    <property type="match status" value="1"/>
</dbReference>
<name>A0AAW9RGU3_9HYPH</name>
<dbReference type="PANTHER" id="PTHR43130:SF15">
    <property type="entry name" value="THIJ_PFPI FAMILY PROTEIN (AFU_ORTHOLOGUE AFUA_5G14240)"/>
    <property type="match status" value="1"/>
</dbReference>
<feature type="domain" description="DJ-1/PfpI" evidence="1">
    <location>
        <begin position="11"/>
        <end position="174"/>
    </location>
</feature>
<dbReference type="Proteomes" id="UP001378188">
    <property type="component" value="Unassembled WGS sequence"/>
</dbReference>
<dbReference type="SUPFAM" id="SSF52317">
    <property type="entry name" value="Class I glutamine amidotransferase-like"/>
    <property type="match status" value="1"/>
</dbReference>